<feature type="domain" description="PAC" evidence="23">
    <location>
        <begin position="368"/>
        <end position="419"/>
    </location>
</feature>
<evidence type="ECO:0000256" key="5">
    <source>
        <dbReference type="ARBA" id="ARBA00022553"/>
    </source>
</evidence>
<dbReference type="Gene3D" id="1.20.120.160">
    <property type="entry name" value="HPT domain"/>
    <property type="match status" value="1"/>
</dbReference>
<feature type="domain" description="Response regulatory" evidence="21">
    <location>
        <begin position="961"/>
        <end position="1077"/>
    </location>
</feature>
<dbReference type="CDD" id="cd16922">
    <property type="entry name" value="HATPase_EvgS-ArcB-TorS-like"/>
    <property type="match status" value="1"/>
</dbReference>
<keyword evidence="12" id="KW-0902">Two-component regulatory system</keyword>
<dbReference type="InterPro" id="IPR005467">
    <property type="entry name" value="His_kinase_dom"/>
</dbReference>
<dbReference type="Gene3D" id="2.10.70.100">
    <property type="match status" value="1"/>
</dbReference>
<dbReference type="Pfam" id="PF01627">
    <property type="entry name" value="Hpt"/>
    <property type="match status" value="1"/>
</dbReference>
<dbReference type="Proteomes" id="UP000198356">
    <property type="component" value="Unassembled WGS sequence"/>
</dbReference>
<dbReference type="PROSITE" id="PS50894">
    <property type="entry name" value="HPT"/>
    <property type="match status" value="1"/>
</dbReference>
<evidence type="ECO:0000256" key="16">
    <source>
        <dbReference type="PROSITE-ProRule" id="PRU00110"/>
    </source>
</evidence>
<evidence type="ECO:0000256" key="18">
    <source>
        <dbReference type="SAM" id="Coils"/>
    </source>
</evidence>
<name>A0A239JVD9_9BACT</name>
<feature type="domain" description="HPt" evidence="24">
    <location>
        <begin position="1114"/>
        <end position="1213"/>
    </location>
</feature>
<keyword evidence="13 19" id="KW-0472">Membrane</keyword>
<dbReference type="Gene3D" id="3.30.450.20">
    <property type="entry name" value="PAS domain"/>
    <property type="match status" value="3"/>
</dbReference>
<dbReference type="Gene3D" id="3.40.50.2300">
    <property type="match status" value="2"/>
</dbReference>
<dbReference type="PANTHER" id="PTHR45339">
    <property type="entry name" value="HYBRID SIGNAL TRANSDUCTION HISTIDINE KINASE J"/>
    <property type="match status" value="1"/>
</dbReference>
<evidence type="ECO:0000256" key="4">
    <source>
        <dbReference type="ARBA" id="ARBA00022475"/>
    </source>
</evidence>
<reference evidence="25 26" key="1">
    <citation type="submission" date="2017-06" db="EMBL/GenBank/DDBJ databases">
        <authorList>
            <person name="Kim H.J."/>
            <person name="Triplett B.A."/>
        </authorList>
    </citation>
    <scope>NUCLEOTIDE SEQUENCE [LARGE SCALE GENOMIC DNA]</scope>
    <source>
        <strain evidence="25 26">DSM 18704</strain>
    </source>
</reference>
<feature type="transmembrane region" description="Helical" evidence="19">
    <location>
        <begin position="105"/>
        <end position="131"/>
    </location>
</feature>
<dbReference type="SUPFAM" id="SSF47226">
    <property type="entry name" value="Histidine-containing phosphotransfer domain, HPT domain"/>
    <property type="match status" value="1"/>
</dbReference>
<dbReference type="PROSITE" id="PS50109">
    <property type="entry name" value="HIS_KIN"/>
    <property type="match status" value="1"/>
</dbReference>
<evidence type="ECO:0000259" key="21">
    <source>
        <dbReference type="PROSITE" id="PS50110"/>
    </source>
</evidence>
<keyword evidence="10" id="KW-0067">ATP-binding</keyword>
<dbReference type="InterPro" id="IPR013655">
    <property type="entry name" value="PAS_fold_3"/>
</dbReference>
<feature type="domain" description="Response regulatory" evidence="21">
    <location>
        <begin position="807"/>
        <end position="929"/>
    </location>
</feature>
<dbReference type="Pfam" id="PF08447">
    <property type="entry name" value="PAS_3"/>
    <property type="match status" value="3"/>
</dbReference>
<dbReference type="Pfam" id="PF00512">
    <property type="entry name" value="HisKA"/>
    <property type="match status" value="1"/>
</dbReference>
<evidence type="ECO:0000259" key="20">
    <source>
        <dbReference type="PROSITE" id="PS50109"/>
    </source>
</evidence>
<dbReference type="GO" id="GO:0000155">
    <property type="term" value="F:phosphorelay sensor kinase activity"/>
    <property type="evidence" value="ECO:0007669"/>
    <property type="project" value="InterPro"/>
</dbReference>
<dbReference type="SUPFAM" id="SSF47384">
    <property type="entry name" value="Homodimeric domain of signal transducing histidine kinase"/>
    <property type="match status" value="1"/>
</dbReference>
<evidence type="ECO:0000256" key="1">
    <source>
        <dbReference type="ARBA" id="ARBA00000085"/>
    </source>
</evidence>
<dbReference type="PROSITE" id="PS50112">
    <property type="entry name" value="PAS"/>
    <property type="match status" value="1"/>
</dbReference>
<organism evidence="25 26">
    <name type="scientific">Granulicella rosea</name>
    <dbReference type="NCBI Taxonomy" id="474952"/>
    <lineage>
        <taxon>Bacteria</taxon>
        <taxon>Pseudomonadati</taxon>
        <taxon>Acidobacteriota</taxon>
        <taxon>Terriglobia</taxon>
        <taxon>Terriglobales</taxon>
        <taxon>Acidobacteriaceae</taxon>
        <taxon>Granulicella</taxon>
    </lineage>
</organism>
<evidence type="ECO:0000256" key="11">
    <source>
        <dbReference type="ARBA" id="ARBA00022989"/>
    </source>
</evidence>
<dbReference type="RefSeq" id="WP_089408775.1">
    <property type="nucleotide sequence ID" value="NZ_FZOU01000004.1"/>
</dbReference>
<feature type="domain" description="Histidine kinase" evidence="20">
    <location>
        <begin position="566"/>
        <end position="787"/>
    </location>
</feature>
<dbReference type="OrthoDB" id="9804263at2"/>
<keyword evidence="7 19" id="KW-0812">Transmembrane</keyword>
<dbReference type="PROSITE" id="PS50110">
    <property type="entry name" value="RESPONSE_REGULATORY"/>
    <property type="match status" value="2"/>
</dbReference>
<dbReference type="InterPro" id="IPR036890">
    <property type="entry name" value="HATPase_C_sf"/>
</dbReference>
<dbReference type="Pfam" id="PF02518">
    <property type="entry name" value="HATPase_c"/>
    <property type="match status" value="1"/>
</dbReference>
<dbReference type="SUPFAM" id="SSF55874">
    <property type="entry name" value="ATPase domain of HSP90 chaperone/DNA topoisomerase II/histidine kinase"/>
    <property type="match status" value="1"/>
</dbReference>
<dbReference type="GO" id="GO:0005524">
    <property type="term" value="F:ATP binding"/>
    <property type="evidence" value="ECO:0007669"/>
    <property type="project" value="UniProtKB-KW"/>
</dbReference>
<feature type="domain" description="PAC" evidence="23">
    <location>
        <begin position="496"/>
        <end position="548"/>
    </location>
</feature>
<keyword evidence="26" id="KW-1185">Reference proteome</keyword>
<feature type="transmembrane region" description="Helical" evidence="19">
    <location>
        <begin position="50"/>
        <end position="68"/>
    </location>
</feature>
<dbReference type="SMART" id="SM00387">
    <property type="entry name" value="HATPase_c"/>
    <property type="match status" value="1"/>
</dbReference>
<dbReference type="GO" id="GO:0005886">
    <property type="term" value="C:plasma membrane"/>
    <property type="evidence" value="ECO:0007669"/>
    <property type="project" value="UniProtKB-SubCell"/>
</dbReference>
<comment type="catalytic activity">
    <reaction evidence="1">
        <text>ATP + protein L-histidine = ADP + protein N-phospho-L-histidine.</text>
        <dbReference type="EC" id="2.7.13.3"/>
    </reaction>
</comment>
<evidence type="ECO:0000256" key="19">
    <source>
        <dbReference type="SAM" id="Phobius"/>
    </source>
</evidence>
<evidence type="ECO:0000313" key="26">
    <source>
        <dbReference type="Proteomes" id="UP000198356"/>
    </source>
</evidence>
<feature type="domain" description="PAC" evidence="23">
    <location>
        <begin position="231"/>
        <end position="286"/>
    </location>
</feature>
<dbReference type="AlphaFoldDB" id="A0A239JVD9"/>
<dbReference type="SMART" id="SM00448">
    <property type="entry name" value="REC"/>
    <property type="match status" value="2"/>
</dbReference>
<comment type="subcellular location">
    <subcellularLocation>
        <location evidence="2">Cell membrane</location>
        <topology evidence="2">Multi-pass membrane protein</topology>
    </subcellularLocation>
</comment>
<dbReference type="EMBL" id="FZOU01000004">
    <property type="protein sequence ID" value="SNT08844.1"/>
    <property type="molecule type" value="Genomic_DNA"/>
</dbReference>
<feature type="modified residue" description="4-aspartylphosphate" evidence="17">
    <location>
        <position position="861"/>
    </location>
</feature>
<evidence type="ECO:0000256" key="8">
    <source>
        <dbReference type="ARBA" id="ARBA00022741"/>
    </source>
</evidence>
<dbReference type="InterPro" id="IPR003594">
    <property type="entry name" value="HATPase_dom"/>
</dbReference>
<feature type="coiled-coil region" evidence="18">
    <location>
        <begin position="141"/>
        <end position="168"/>
    </location>
</feature>
<dbReference type="InterPro" id="IPR004358">
    <property type="entry name" value="Sig_transdc_His_kin-like_C"/>
</dbReference>
<dbReference type="CDD" id="cd17546">
    <property type="entry name" value="REC_hyHK_CKI1_RcsC-like"/>
    <property type="match status" value="2"/>
</dbReference>
<keyword evidence="11 19" id="KW-1133">Transmembrane helix</keyword>
<dbReference type="InterPro" id="IPR036097">
    <property type="entry name" value="HisK_dim/P_sf"/>
</dbReference>
<dbReference type="InterPro" id="IPR003661">
    <property type="entry name" value="HisK_dim/P_dom"/>
</dbReference>
<dbReference type="SMART" id="SM00086">
    <property type="entry name" value="PAC"/>
    <property type="match status" value="3"/>
</dbReference>
<evidence type="ECO:0000256" key="13">
    <source>
        <dbReference type="ARBA" id="ARBA00023136"/>
    </source>
</evidence>
<comment type="subunit">
    <text evidence="14">At low DSF concentrations, interacts with RpfF.</text>
</comment>
<dbReference type="InterPro" id="IPR000014">
    <property type="entry name" value="PAS"/>
</dbReference>
<dbReference type="SUPFAM" id="SSF55785">
    <property type="entry name" value="PYP-like sensor domain (PAS domain)"/>
    <property type="match status" value="3"/>
</dbReference>
<evidence type="ECO:0000256" key="12">
    <source>
        <dbReference type="ARBA" id="ARBA00023012"/>
    </source>
</evidence>
<protein>
    <recommendedName>
        <fullName evidence="15">Sensory/regulatory protein RpfC</fullName>
        <ecNumber evidence="3">2.7.13.3</ecNumber>
    </recommendedName>
</protein>
<keyword evidence="5 17" id="KW-0597">Phosphoprotein</keyword>
<feature type="domain" description="PAS" evidence="22">
    <location>
        <begin position="158"/>
        <end position="217"/>
    </location>
</feature>
<dbReference type="SMART" id="SM00388">
    <property type="entry name" value="HisKA"/>
    <property type="match status" value="1"/>
</dbReference>
<dbReference type="EC" id="2.7.13.3" evidence="3"/>
<feature type="transmembrane region" description="Helical" evidence="19">
    <location>
        <begin position="80"/>
        <end position="99"/>
    </location>
</feature>
<dbReference type="InterPro" id="IPR001789">
    <property type="entry name" value="Sig_transdc_resp-reg_receiver"/>
</dbReference>
<evidence type="ECO:0000256" key="17">
    <source>
        <dbReference type="PROSITE-ProRule" id="PRU00169"/>
    </source>
</evidence>
<feature type="modified residue" description="Phosphohistidine" evidence="16">
    <location>
        <position position="1153"/>
    </location>
</feature>
<dbReference type="Gene3D" id="1.10.287.130">
    <property type="match status" value="1"/>
</dbReference>
<evidence type="ECO:0000256" key="3">
    <source>
        <dbReference type="ARBA" id="ARBA00012438"/>
    </source>
</evidence>
<dbReference type="InterPro" id="IPR036641">
    <property type="entry name" value="HPT_dom_sf"/>
</dbReference>
<accession>A0A239JVD9</accession>
<dbReference type="InterPro" id="IPR035965">
    <property type="entry name" value="PAS-like_dom_sf"/>
</dbReference>
<dbReference type="CDD" id="cd00082">
    <property type="entry name" value="HisKA"/>
    <property type="match status" value="1"/>
</dbReference>
<dbReference type="InterPro" id="IPR001610">
    <property type="entry name" value="PAC"/>
</dbReference>
<dbReference type="PRINTS" id="PR00344">
    <property type="entry name" value="BCTRLSENSOR"/>
</dbReference>
<dbReference type="InterPro" id="IPR011006">
    <property type="entry name" value="CheY-like_superfamily"/>
</dbReference>
<keyword evidence="4" id="KW-1003">Cell membrane</keyword>
<keyword evidence="8" id="KW-0547">Nucleotide-binding</keyword>
<dbReference type="NCBIfam" id="TIGR00229">
    <property type="entry name" value="sensory_box"/>
    <property type="match status" value="2"/>
</dbReference>
<evidence type="ECO:0000256" key="6">
    <source>
        <dbReference type="ARBA" id="ARBA00022679"/>
    </source>
</evidence>
<dbReference type="InterPro" id="IPR000700">
    <property type="entry name" value="PAS-assoc_C"/>
</dbReference>
<evidence type="ECO:0000256" key="7">
    <source>
        <dbReference type="ARBA" id="ARBA00022692"/>
    </source>
</evidence>
<keyword evidence="9" id="KW-0418">Kinase</keyword>
<dbReference type="InterPro" id="IPR008207">
    <property type="entry name" value="Sig_transdc_His_kin_Hpt_dom"/>
</dbReference>
<feature type="modified residue" description="4-aspartylphosphate" evidence="17">
    <location>
        <position position="1010"/>
    </location>
</feature>
<evidence type="ECO:0000256" key="10">
    <source>
        <dbReference type="ARBA" id="ARBA00022840"/>
    </source>
</evidence>
<sequence>MKKLAAAAGLLIAAAVYLFRRWLFVADYGIHHPAYHTHVWLVRTNALADGMIAVSFGVLFGSLFWMFNGLRRSQIMRPNLWIFVSFAALIAACSLSRAMEALTVWSPIFALSAVFKVACAAVSIPTAIFFARESPRIATQMRGMTHELRNAEQAILDAEVDYQEQIEAISRSQLMIEFTTDGQIVHVNDLYLRTLGFAAAELVGKHHRDLLTEEERSSPEYALFWERLRGGEIQTGLFRRVARDGRHVWIEGSYTPIEGLNGVPTKIIKCATDVSERIRIQQDLKTQEQALRKSEDFLEQTGRLAGVGGWEVDFANDQVTWAAETRRILGAEPEYEPTLADTIDLFAPESRATMHAAIAQAAGGGEGWDMELPLVARDGRRIWTRTVGSVMFHNGKPACLRGAFQDITARVAEREALQNASTRAALATDSGGIGIWEWDVQTGELIWDAWMYRLFGLQPEANGQISYERWRRFLVPEDLALTEERLDRAVSGVQPFDMEYRILLQDGAMRYIKTTGGVTCNLAARTTRMVGTAMDVTDRRQAEDAAVRSRSAAEVANRAKSDFLANMSHEIRTPMNAIIGMTHLALRAEHAARQHGYLTKISKAAETLLSIMNDILDFSKIEAGKMGLERVSFSLETVLDNLMDIVGEKAGQKNLAIRFSIAPEAPRHLVGDPLRLGQVLINLLNNAIKFTEKGEISVSLRVSGLTPYQTALTFTVRDTGIGMSREQVAKLFQSFSQADNSITRRYGGTGLGLAISKQLCELMGGTLTVESEPGKGSSFQFTAVFGMAAEDAAMTPVTLQKDRLKKKILIVDDSEMTREQLIGVLDTHGFAADGVSSGEEALPALDAGSQAARPYDLVLMDWRLPRMDGIETTRRIRERLSLLHVPAIVMISAFDRDEVLEGVDGQTLDGYLLKPVSARTLIDAVTRTLDQTQQAQQAAKTVAAAPIVPATGAGLSFVGRHVLLIEDNDINIDLATELLGDYGIAVTVATNGREGVERALAESFDVVLMDIQMPEMDGLQATRLIRRHERLAALPIIAMTAHAMSGDRERSLEAGMNDHLTKPISVSRLQETLTRWMPAAPARAPEPVVAVELPEPEQAVPFNLQAALARANNKTALLRRMMLGFRDRYAHAADDLSAHIAAGRMEEAHRLAHTLKSTAATLEAKELTDAASAVEFAFRFGRMDGIGPLIETVGRTLEPAIAAAACFETRMDA</sequence>
<dbReference type="CDD" id="cd00130">
    <property type="entry name" value="PAS"/>
    <property type="match status" value="2"/>
</dbReference>
<evidence type="ECO:0000259" key="22">
    <source>
        <dbReference type="PROSITE" id="PS50112"/>
    </source>
</evidence>
<keyword evidence="18" id="KW-0175">Coiled coil</keyword>
<evidence type="ECO:0000256" key="14">
    <source>
        <dbReference type="ARBA" id="ARBA00064003"/>
    </source>
</evidence>
<evidence type="ECO:0000313" key="25">
    <source>
        <dbReference type="EMBL" id="SNT08844.1"/>
    </source>
</evidence>
<dbReference type="PANTHER" id="PTHR45339:SF1">
    <property type="entry name" value="HYBRID SIGNAL TRANSDUCTION HISTIDINE KINASE J"/>
    <property type="match status" value="1"/>
</dbReference>
<gene>
    <name evidence="25" type="ORF">SAMN05421770_104108</name>
</gene>
<dbReference type="SUPFAM" id="SSF52172">
    <property type="entry name" value="CheY-like"/>
    <property type="match status" value="2"/>
</dbReference>
<dbReference type="Pfam" id="PF00072">
    <property type="entry name" value="Response_reg"/>
    <property type="match status" value="2"/>
</dbReference>
<proteinExistence type="predicted"/>
<dbReference type="FunFam" id="1.10.287.130:FF:000002">
    <property type="entry name" value="Two-component osmosensing histidine kinase"/>
    <property type="match status" value="1"/>
</dbReference>
<evidence type="ECO:0000256" key="15">
    <source>
        <dbReference type="ARBA" id="ARBA00068150"/>
    </source>
</evidence>
<dbReference type="PROSITE" id="PS50113">
    <property type="entry name" value="PAC"/>
    <property type="match status" value="3"/>
</dbReference>
<keyword evidence="6" id="KW-0808">Transferase</keyword>
<evidence type="ECO:0000259" key="24">
    <source>
        <dbReference type="PROSITE" id="PS50894"/>
    </source>
</evidence>
<dbReference type="Gene3D" id="3.30.565.10">
    <property type="entry name" value="Histidine kinase-like ATPase, C-terminal domain"/>
    <property type="match status" value="1"/>
</dbReference>
<evidence type="ECO:0000256" key="2">
    <source>
        <dbReference type="ARBA" id="ARBA00004651"/>
    </source>
</evidence>
<dbReference type="FunFam" id="3.30.565.10:FF:000010">
    <property type="entry name" value="Sensor histidine kinase RcsC"/>
    <property type="match status" value="1"/>
</dbReference>
<evidence type="ECO:0000259" key="23">
    <source>
        <dbReference type="PROSITE" id="PS50113"/>
    </source>
</evidence>
<evidence type="ECO:0000256" key="9">
    <source>
        <dbReference type="ARBA" id="ARBA00022777"/>
    </source>
</evidence>